<feature type="compositionally biased region" description="Low complexity" evidence="1">
    <location>
        <begin position="30"/>
        <end position="42"/>
    </location>
</feature>
<feature type="domain" description="Thioester reductase (TE)" evidence="2">
    <location>
        <begin position="215"/>
        <end position="358"/>
    </location>
</feature>
<dbReference type="Gene3D" id="3.40.50.720">
    <property type="entry name" value="NAD(P)-binding Rossmann-like Domain"/>
    <property type="match status" value="1"/>
</dbReference>
<feature type="compositionally biased region" description="Low complexity" evidence="1">
    <location>
        <begin position="52"/>
        <end position="69"/>
    </location>
</feature>
<dbReference type="GO" id="GO:0004029">
    <property type="term" value="F:aldehyde dehydrogenase (NAD+) activity"/>
    <property type="evidence" value="ECO:0007669"/>
    <property type="project" value="TreeGrafter"/>
</dbReference>
<evidence type="ECO:0000313" key="3">
    <source>
        <dbReference type="EMBL" id="EFL22255.1"/>
    </source>
</evidence>
<dbReference type="Proteomes" id="UP000003963">
    <property type="component" value="Unassembled WGS sequence"/>
</dbReference>
<feature type="region of interest" description="Disordered" evidence="1">
    <location>
        <begin position="1"/>
        <end position="69"/>
    </location>
</feature>
<feature type="compositionally biased region" description="Low complexity" evidence="1">
    <location>
        <begin position="143"/>
        <end position="158"/>
    </location>
</feature>
<dbReference type="GO" id="GO:0005737">
    <property type="term" value="C:cytoplasm"/>
    <property type="evidence" value="ECO:0007669"/>
    <property type="project" value="TreeGrafter"/>
</dbReference>
<dbReference type="AlphaFoldDB" id="D9WU07"/>
<accession>D9WU07</accession>
<protein>
    <submittedName>
        <fullName evidence="3">Putative vgr-related protein</fullName>
    </submittedName>
</protein>
<dbReference type="InterPro" id="IPR013120">
    <property type="entry name" value="FAR_NAD-bd"/>
</dbReference>
<dbReference type="SUPFAM" id="SSF51735">
    <property type="entry name" value="NAD(P)-binding Rossmann-fold domains"/>
    <property type="match status" value="1"/>
</dbReference>
<dbReference type="EMBL" id="GG657754">
    <property type="protein sequence ID" value="EFL22255.1"/>
    <property type="molecule type" value="Genomic_DNA"/>
</dbReference>
<evidence type="ECO:0000259" key="2">
    <source>
        <dbReference type="Pfam" id="PF07993"/>
    </source>
</evidence>
<dbReference type="InterPro" id="IPR051783">
    <property type="entry name" value="NAD(P)-dependent_oxidoreduct"/>
</dbReference>
<sequence length="500" mass="53286">MGRAARPGAARDARRPGRRPAARPGGGHPAGRAGRAAPLRTAPRARRHPSVRRGAGPVHPRPAGGGARPVAAALRQVAAAGPGLRRTGAVALRQRRTLPAAVPGVAQQPHRTALHRAGPGDGARQAGRTGGRPAARTLHRTARPAAVRPPGAGASPGPRRQRIVEVPGMNDPGMNVLILGGSGFLGTAVAQACERDGATVRVLSRSGRTAVGEGVRGDVRMPRLGLSSADLARVREETTHVVLCFGSVSWTSGPGEVLETHSSGMRQALAFLRELPALRQAVHISSLLALGRAKGRVTNRELYTGQRFRNWYEYGKYCAERLVRDTPELPVGVVRFGPVLGPAPRGGRPDTRHGLPMVFPHLLAGYPVHLARRGDFPCWITDATSAAQIVLKALTTPIGRSTWTWFDPAMPTLGEVFTEVCRPWGVVPKIVEAGPLGRFTRLIGERVGAPKELTEYTEPWFDLDVNVLKEIPEPWPAPDPDYLGATGEALRGGTERRALV</sequence>
<name>D9WU07_9ACTN</name>
<reference evidence="3 4" key="1">
    <citation type="submission" date="2009-02" db="EMBL/GenBank/DDBJ databases">
        <title>Annotation of Streptomyces hygroscopicus strain ATCC 53653.</title>
        <authorList>
            <consortium name="The Broad Institute Genome Sequencing Platform"/>
            <consortium name="Broad Institute Microbial Sequencing Center"/>
            <person name="Fischbach M."/>
            <person name="Godfrey P."/>
            <person name="Ward D."/>
            <person name="Young S."/>
            <person name="Zeng Q."/>
            <person name="Koehrsen M."/>
            <person name="Alvarado L."/>
            <person name="Berlin A.M."/>
            <person name="Bochicchio J."/>
            <person name="Borenstein D."/>
            <person name="Chapman S.B."/>
            <person name="Chen Z."/>
            <person name="Engels R."/>
            <person name="Freedman E."/>
            <person name="Gellesch M."/>
            <person name="Goldberg J."/>
            <person name="Griggs A."/>
            <person name="Gujja S."/>
            <person name="Heilman E.R."/>
            <person name="Heiman D.I."/>
            <person name="Hepburn T.A."/>
            <person name="Howarth C."/>
            <person name="Jen D."/>
            <person name="Larson L."/>
            <person name="Lewis B."/>
            <person name="Mehta T."/>
            <person name="Park D."/>
            <person name="Pearson M."/>
            <person name="Richards J."/>
            <person name="Roberts A."/>
            <person name="Saif S."/>
            <person name="Shea T.D."/>
            <person name="Shenoy N."/>
            <person name="Sisk P."/>
            <person name="Stolte C."/>
            <person name="Sykes S.N."/>
            <person name="Thomson T."/>
            <person name="Walk T."/>
            <person name="White J."/>
            <person name="Yandava C."/>
            <person name="Straight P."/>
            <person name="Clardy J."/>
            <person name="Hung D."/>
            <person name="Kolter R."/>
            <person name="Mekalanos J."/>
            <person name="Walker S."/>
            <person name="Walsh C.T."/>
            <person name="Wieland-Brown L.C."/>
            <person name="Haas B."/>
            <person name="Nusbaum C."/>
            <person name="Birren B."/>
        </authorList>
    </citation>
    <scope>NUCLEOTIDE SEQUENCE [LARGE SCALE GENOMIC DNA]</scope>
    <source>
        <strain evidence="3 4">ATCC 53653</strain>
    </source>
</reference>
<dbReference type="HOGENOM" id="CLU_545025_0_0_11"/>
<dbReference type="PANTHER" id="PTHR48079">
    <property type="entry name" value="PROTEIN YEEZ"/>
    <property type="match status" value="1"/>
</dbReference>
<dbReference type="InterPro" id="IPR036291">
    <property type="entry name" value="NAD(P)-bd_dom_sf"/>
</dbReference>
<gene>
    <name evidence="3" type="ORF">SSOG_01967</name>
</gene>
<keyword evidence="4" id="KW-1185">Reference proteome</keyword>
<organism evidence="3 4">
    <name type="scientific">Streptomyces himastatinicus ATCC 53653</name>
    <dbReference type="NCBI Taxonomy" id="457427"/>
    <lineage>
        <taxon>Bacteria</taxon>
        <taxon>Bacillati</taxon>
        <taxon>Actinomycetota</taxon>
        <taxon>Actinomycetes</taxon>
        <taxon>Kitasatosporales</taxon>
        <taxon>Streptomycetaceae</taxon>
        <taxon>Streptomyces</taxon>
        <taxon>Streptomyces violaceusniger group</taxon>
    </lineage>
</organism>
<evidence type="ECO:0000313" key="4">
    <source>
        <dbReference type="Proteomes" id="UP000003963"/>
    </source>
</evidence>
<proteinExistence type="predicted"/>
<feature type="region of interest" description="Disordered" evidence="1">
    <location>
        <begin position="103"/>
        <end position="162"/>
    </location>
</feature>
<dbReference type="Pfam" id="PF07993">
    <property type="entry name" value="NAD_binding_4"/>
    <property type="match status" value="1"/>
</dbReference>
<dbReference type="PANTHER" id="PTHR48079:SF6">
    <property type="entry name" value="NAD(P)-BINDING DOMAIN-CONTAINING PROTEIN-RELATED"/>
    <property type="match status" value="1"/>
</dbReference>
<dbReference type="STRING" id="457427.SSOG_01967"/>
<evidence type="ECO:0000256" key="1">
    <source>
        <dbReference type="SAM" id="MobiDB-lite"/>
    </source>
</evidence>